<dbReference type="PANTHER" id="PTHR23146:SF0">
    <property type="entry name" value="RNA POLYMERASE-ASSOCIATED PROTEIN LEO1"/>
    <property type="match status" value="1"/>
</dbReference>
<reference evidence="3" key="1">
    <citation type="submission" date="2022-11" db="UniProtKB">
        <authorList>
            <consortium name="WormBaseParasite"/>
        </authorList>
    </citation>
    <scope>IDENTIFICATION</scope>
</reference>
<feature type="compositionally biased region" description="Acidic residues" evidence="1">
    <location>
        <begin position="413"/>
        <end position="430"/>
    </location>
</feature>
<evidence type="ECO:0000256" key="1">
    <source>
        <dbReference type="SAM" id="MobiDB-lite"/>
    </source>
</evidence>
<feature type="compositionally biased region" description="Acidic residues" evidence="1">
    <location>
        <begin position="128"/>
        <end position="138"/>
    </location>
</feature>
<dbReference type="Pfam" id="PF04004">
    <property type="entry name" value="Leo1"/>
    <property type="match status" value="1"/>
</dbReference>
<feature type="region of interest" description="Disordered" evidence="1">
    <location>
        <begin position="1"/>
        <end position="139"/>
    </location>
</feature>
<organism evidence="2 3">
    <name type="scientific">Meloidogyne javanica</name>
    <name type="common">Root-knot nematode worm</name>
    <dbReference type="NCBI Taxonomy" id="6303"/>
    <lineage>
        <taxon>Eukaryota</taxon>
        <taxon>Metazoa</taxon>
        <taxon>Ecdysozoa</taxon>
        <taxon>Nematoda</taxon>
        <taxon>Chromadorea</taxon>
        <taxon>Rhabditida</taxon>
        <taxon>Tylenchina</taxon>
        <taxon>Tylenchomorpha</taxon>
        <taxon>Tylenchoidea</taxon>
        <taxon>Meloidogynidae</taxon>
        <taxon>Meloidogyninae</taxon>
        <taxon>Meloidogyne</taxon>
        <taxon>Meloidogyne incognita group</taxon>
    </lineage>
</organism>
<evidence type="ECO:0000313" key="2">
    <source>
        <dbReference type="Proteomes" id="UP000887561"/>
    </source>
</evidence>
<dbReference type="Proteomes" id="UP000887561">
    <property type="component" value="Unplaced"/>
</dbReference>
<proteinExistence type="predicted"/>
<evidence type="ECO:0000313" key="3">
    <source>
        <dbReference type="WBParaSite" id="scaffold879_cov251.g1995"/>
    </source>
</evidence>
<dbReference type="AlphaFoldDB" id="A0A915N6E0"/>
<keyword evidence="2" id="KW-1185">Reference proteome</keyword>
<sequence>MSDSSIVSDEDAHEEVPAVSQSNQQQHSDDSSSMSSTSSSDDEHDEQNLDGNSTHPQSDQQQYQEDGEDDETSEINHENQPDAEDSIPVNRDAEEEDDEDGIFTTKDDDEVSGDEDETHQVIARMDVSDDEEQEEEVDTGPTKIDLNMARCKVDLGEEGPYFVKLPNFLSIETKPFDPETYDDEIEEDETLDDDGRTRLKLKLENTIRWRTVRDEQGNEKRESNAKIVRWSDGSMSLYLGNEIFEVDKQKIMDFNHLYIRQGAALQAQAVFGEKLVFRPHSTETLTHRKMTMNMAEKTSKAQKVRMLANVGDNPNAQRKEMIRLEEEKLRAAARREAQQRKVRERPMTVGLTSGFLEGYDSDEAVDSLAAIKRRYQHAPYGMDRYQRERSFSESDEEQEERQRKTINEAKIDSEEDEEAEEGAEEMDTSDTEQRQKKQAQKTQQKRKIVIEEDED</sequence>
<protein>
    <submittedName>
        <fullName evidence="3">RNA polymerase-associated protein LEO1</fullName>
    </submittedName>
</protein>
<dbReference type="GO" id="GO:0016593">
    <property type="term" value="C:Cdc73/Paf1 complex"/>
    <property type="evidence" value="ECO:0007669"/>
    <property type="project" value="InterPro"/>
</dbReference>
<feature type="compositionally biased region" description="Low complexity" evidence="1">
    <location>
        <begin position="20"/>
        <end position="39"/>
    </location>
</feature>
<dbReference type="GO" id="GO:1990269">
    <property type="term" value="F:RNA polymerase II C-terminal domain phosphoserine binding"/>
    <property type="evidence" value="ECO:0007669"/>
    <property type="project" value="TreeGrafter"/>
</dbReference>
<dbReference type="GO" id="GO:0032968">
    <property type="term" value="P:positive regulation of transcription elongation by RNA polymerase II"/>
    <property type="evidence" value="ECO:0007669"/>
    <property type="project" value="TreeGrafter"/>
</dbReference>
<feature type="compositionally biased region" description="Polar residues" evidence="1">
    <location>
        <begin position="49"/>
        <end position="58"/>
    </location>
</feature>
<accession>A0A915N6E0</accession>
<feature type="region of interest" description="Disordered" evidence="1">
    <location>
        <begin position="383"/>
        <end position="455"/>
    </location>
</feature>
<name>A0A915N6E0_MELJA</name>
<dbReference type="PANTHER" id="PTHR23146">
    <property type="entry name" value="LEO1 PROTEIN"/>
    <property type="match status" value="1"/>
</dbReference>
<dbReference type="InterPro" id="IPR007149">
    <property type="entry name" value="Leo1"/>
</dbReference>
<feature type="compositionally biased region" description="Acidic residues" evidence="1">
    <location>
        <begin position="93"/>
        <end position="117"/>
    </location>
</feature>
<feature type="compositionally biased region" description="Basic residues" evidence="1">
    <location>
        <begin position="436"/>
        <end position="447"/>
    </location>
</feature>
<dbReference type="GO" id="GO:0006368">
    <property type="term" value="P:transcription elongation by RNA polymerase II"/>
    <property type="evidence" value="ECO:0007669"/>
    <property type="project" value="InterPro"/>
</dbReference>
<feature type="compositionally biased region" description="Basic and acidic residues" evidence="1">
    <location>
        <begin position="400"/>
        <end position="412"/>
    </location>
</feature>
<dbReference type="WBParaSite" id="scaffold879_cov251.g1995">
    <property type="protein sequence ID" value="scaffold879_cov251.g1995"/>
    <property type="gene ID" value="scaffold879_cov251.g1995"/>
</dbReference>